<dbReference type="Proteomes" id="UP001152799">
    <property type="component" value="Chromosome 1"/>
</dbReference>
<dbReference type="PANTHER" id="PTHR46704:SF1">
    <property type="entry name" value="TELOMERE LENGTH REGULATION PROTEIN TEL2 HOMOLOG"/>
    <property type="match status" value="1"/>
</dbReference>
<protein>
    <submittedName>
        <fullName evidence="1">Uncharacterized protein</fullName>
    </submittedName>
</protein>
<keyword evidence="2" id="KW-1185">Reference proteome</keyword>
<sequence>MTTVKPPIKQHSQQSNATSLQTATLQAKRGGRISPCMIPIFAQSPGLCLHSSVGKLPLNWKDYLRNDENKTELFAFLPVELLSLLQDIRIVSNVGSEIKSSVSLGSLLRDISLEGLEEADGRIILHSMDIACGSARRIVIRSSDTDVLVLAVSFFHKLQKKGLKELWVLFGVGKDRRYLAAHDVASTLGEKKATALRFFHCLTRCDPVSYFASRGKRTAFSAWLTDEETGAFYKLSHPSDLPLPDDLISAVEKFIVRMYGVKDEEITSVVGARQYMFATLSRSVQAIPPTKGTLVKHILRAAYQAGQVWGRAADGTKTSSPDPWGWFLQDDKWVPVWTDDPVIWAECTALDRYDCKTNCGTQRC</sequence>
<reference evidence="1" key="1">
    <citation type="submission" date="2022-01" db="EMBL/GenBank/DDBJ databases">
        <authorList>
            <person name="King R."/>
        </authorList>
    </citation>
    <scope>NUCLEOTIDE SEQUENCE</scope>
</reference>
<evidence type="ECO:0000313" key="2">
    <source>
        <dbReference type="Proteomes" id="UP001152799"/>
    </source>
</evidence>
<dbReference type="EMBL" id="OU892277">
    <property type="protein sequence ID" value="CAG9759889.1"/>
    <property type="molecule type" value="Genomic_DNA"/>
</dbReference>
<dbReference type="OrthoDB" id="6782145at2759"/>
<organism evidence="1 2">
    <name type="scientific">Ceutorhynchus assimilis</name>
    <name type="common">cabbage seed weevil</name>
    <dbReference type="NCBI Taxonomy" id="467358"/>
    <lineage>
        <taxon>Eukaryota</taxon>
        <taxon>Metazoa</taxon>
        <taxon>Ecdysozoa</taxon>
        <taxon>Arthropoda</taxon>
        <taxon>Hexapoda</taxon>
        <taxon>Insecta</taxon>
        <taxon>Pterygota</taxon>
        <taxon>Neoptera</taxon>
        <taxon>Endopterygota</taxon>
        <taxon>Coleoptera</taxon>
        <taxon>Polyphaga</taxon>
        <taxon>Cucujiformia</taxon>
        <taxon>Curculionidae</taxon>
        <taxon>Ceutorhynchinae</taxon>
        <taxon>Ceutorhynchus</taxon>
    </lineage>
</organism>
<gene>
    <name evidence="1" type="ORF">CEUTPL_LOCUS626</name>
</gene>
<accession>A0A9N9QID4</accession>
<dbReference type="PANTHER" id="PTHR46704">
    <property type="entry name" value="CXC DOMAIN-CONTAINING PROTEIN-RELATED"/>
    <property type="match status" value="1"/>
</dbReference>
<evidence type="ECO:0000313" key="1">
    <source>
        <dbReference type="EMBL" id="CAG9759889.1"/>
    </source>
</evidence>
<dbReference type="AlphaFoldDB" id="A0A9N9QID4"/>
<proteinExistence type="predicted"/>
<name>A0A9N9QID4_9CUCU</name>